<keyword evidence="7 11" id="KW-0256">Endoplasmic reticulum</keyword>
<evidence type="ECO:0000256" key="13">
    <source>
        <dbReference type="SAM" id="SignalP"/>
    </source>
</evidence>
<comment type="subunit">
    <text evidence="11">Heterotetramer of TRAP-alpha, TRAP-beta, TRAP-delta and TRAP-gamma.</text>
</comment>
<keyword evidence="5 12" id="KW-0812">Transmembrane</keyword>
<evidence type="ECO:0000256" key="4">
    <source>
        <dbReference type="ARBA" id="ARBA00021110"/>
    </source>
</evidence>
<evidence type="ECO:0000256" key="6">
    <source>
        <dbReference type="ARBA" id="ARBA00022729"/>
    </source>
</evidence>
<evidence type="ECO:0000256" key="9">
    <source>
        <dbReference type="ARBA" id="ARBA00023136"/>
    </source>
</evidence>
<protein>
    <recommendedName>
        <fullName evidence="4 11">Translocon-associated protein subunit beta</fullName>
        <shortName evidence="11">TRAP-beta</shortName>
    </recommendedName>
</protein>
<evidence type="ECO:0000256" key="1">
    <source>
        <dbReference type="ARBA" id="ARBA00002838"/>
    </source>
</evidence>
<dbReference type="GO" id="GO:0005789">
    <property type="term" value="C:endoplasmic reticulum membrane"/>
    <property type="evidence" value="ECO:0007669"/>
    <property type="project" value="UniProtKB-SubCell"/>
</dbReference>
<evidence type="ECO:0000313" key="15">
    <source>
        <dbReference type="WBParaSite" id="Csp11.Scaffold629.g15634.t1"/>
    </source>
</evidence>
<proteinExistence type="inferred from homology"/>
<accession>A0A1I7U7H6</accession>
<evidence type="ECO:0000256" key="3">
    <source>
        <dbReference type="ARBA" id="ARBA00005610"/>
    </source>
</evidence>
<feature type="transmembrane region" description="Helical" evidence="12">
    <location>
        <begin position="151"/>
        <end position="172"/>
    </location>
</feature>
<dbReference type="AlphaFoldDB" id="A0A1I7U7H6"/>
<comment type="function">
    <text evidence="1 11">TRAP proteins are part of a complex whose function is to bind calcium to the ER membrane and thereby regulate the retention of ER resident proteins.</text>
</comment>
<evidence type="ECO:0000256" key="7">
    <source>
        <dbReference type="ARBA" id="ARBA00022824"/>
    </source>
</evidence>
<feature type="chain" id="PRO_5012362402" description="Translocon-associated protein subunit beta" evidence="13">
    <location>
        <begin position="16"/>
        <end position="188"/>
    </location>
</feature>
<evidence type="ECO:0000256" key="8">
    <source>
        <dbReference type="ARBA" id="ARBA00022989"/>
    </source>
</evidence>
<keyword evidence="8 12" id="KW-1133">Transmembrane helix</keyword>
<comment type="subcellular location">
    <subcellularLocation>
        <location evidence="2">Endoplasmic reticulum membrane</location>
        <topology evidence="2">Single-pass type I membrane protein</topology>
    </subcellularLocation>
</comment>
<organism evidence="14 15">
    <name type="scientific">Caenorhabditis tropicalis</name>
    <dbReference type="NCBI Taxonomy" id="1561998"/>
    <lineage>
        <taxon>Eukaryota</taxon>
        <taxon>Metazoa</taxon>
        <taxon>Ecdysozoa</taxon>
        <taxon>Nematoda</taxon>
        <taxon>Chromadorea</taxon>
        <taxon>Rhabditida</taxon>
        <taxon>Rhabditina</taxon>
        <taxon>Rhabditomorpha</taxon>
        <taxon>Rhabditoidea</taxon>
        <taxon>Rhabditidae</taxon>
        <taxon>Peloderinae</taxon>
        <taxon>Caenorhabditis</taxon>
    </lineage>
</organism>
<evidence type="ECO:0000256" key="11">
    <source>
        <dbReference type="PIRNR" id="PIRNR016400"/>
    </source>
</evidence>
<evidence type="ECO:0000256" key="10">
    <source>
        <dbReference type="ARBA" id="ARBA00023180"/>
    </source>
</evidence>
<evidence type="ECO:0000256" key="2">
    <source>
        <dbReference type="ARBA" id="ARBA00004115"/>
    </source>
</evidence>
<dbReference type="eggNOG" id="KOG3317">
    <property type="taxonomic scope" value="Eukaryota"/>
</dbReference>
<dbReference type="PIRSF" id="PIRSF016400">
    <property type="entry name" value="TRAP_beta"/>
    <property type="match status" value="1"/>
</dbReference>
<dbReference type="InterPro" id="IPR008856">
    <property type="entry name" value="TRAP_beta"/>
</dbReference>
<evidence type="ECO:0000256" key="12">
    <source>
        <dbReference type="SAM" id="Phobius"/>
    </source>
</evidence>
<comment type="similarity">
    <text evidence="3 11">Belongs to the TRAP-beta family.</text>
</comment>
<keyword evidence="10" id="KW-0325">Glycoprotein</keyword>
<dbReference type="PANTHER" id="PTHR12861">
    <property type="entry name" value="TRANSLOCON-ASSOCIATED PROTEIN, BETA SUBUNIT PRECURSOR TRAP-BETA SIGNAL SEQUENCE RECEPTOR BETA SUBUNIT"/>
    <property type="match status" value="1"/>
</dbReference>
<reference evidence="15" key="1">
    <citation type="submission" date="2016-11" db="UniProtKB">
        <authorList>
            <consortium name="WormBaseParasite"/>
        </authorList>
    </citation>
    <scope>IDENTIFICATION</scope>
</reference>
<name>A0A1I7U7H6_9PELO</name>
<evidence type="ECO:0000256" key="5">
    <source>
        <dbReference type="ARBA" id="ARBA00022692"/>
    </source>
</evidence>
<dbReference type="Proteomes" id="UP000095282">
    <property type="component" value="Unplaced"/>
</dbReference>
<sequence>MQFSLFFLLVAAVTCADVGTQTKDAFVLAHKQPLSTYAVENMDFVLEYGLYNVGDKPAQKVTIDDRHSFPTNSFEIVKGLLHVHYEKIPAGGNVTHSVVIRPRAFGFFNYTAAQVTYYTDNENLHVTLTNTPGEGYIYRQREYDRRFAPKYTYFLIFFFIVAPTTLGSFLLFQQSKARFPNIVKKKTT</sequence>
<dbReference type="Pfam" id="PF05753">
    <property type="entry name" value="TRAP_beta"/>
    <property type="match status" value="1"/>
</dbReference>
<keyword evidence="6 13" id="KW-0732">Signal</keyword>
<dbReference type="PANTHER" id="PTHR12861:SF3">
    <property type="entry name" value="TRANSLOCON-ASSOCIATED PROTEIN SUBUNIT BETA"/>
    <property type="match status" value="1"/>
</dbReference>
<dbReference type="STRING" id="1561998.A0A1I7U7H6"/>
<evidence type="ECO:0000313" key="14">
    <source>
        <dbReference type="Proteomes" id="UP000095282"/>
    </source>
</evidence>
<feature type="signal peptide" evidence="13">
    <location>
        <begin position="1"/>
        <end position="15"/>
    </location>
</feature>
<keyword evidence="9 11" id="KW-0472">Membrane</keyword>
<keyword evidence="14" id="KW-1185">Reference proteome</keyword>
<dbReference type="WBParaSite" id="Csp11.Scaffold629.g15634.t1">
    <property type="protein sequence ID" value="Csp11.Scaffold629.g15634.t1"/>
    <property type="gene ID" value="Csp11.Scaffold629.g15634"/>
</dbReference>